<protein>
    <recommendedName>
        <fullName evidence="3">Acetoacetate decarboxylase</fullName>
    </recommendedName>
</protein>
<dbReference type="Gene3D" id="2.40.400.10">
    <property type="entry name" value="Acetoacetate decarboxylase-like"/>
    <property type="match status" value="1"/>
</dbReference>
<evidence type="ECO:0000313" key="1">
    <source>
        <dbReference type="EMBL" id="KAJ3736700.1"/>
    </source>
</evidence>
<dbReference type="SUPFAM" id="SSF160104">
    <property type="entry name" value="Acetoacetate decarboxylase-like"/>
    <property type="match status" value="1"/>
</dbReference>
<dbReference type="InterPro" id="IPR023375">
    <property type="entry name" value="ADC_dom_sf"/>
</dbReference>
<dbReference type="PANTHER" id="PTHR40518">
    <property type="entry name" value="ACETOACETATE DECARBOXYLASE"/>
    <property type="match status" value="1"/>
</dbReference>
<proteinExistence type="predicted"/>
<dbReference type="AlphaFoldDB" id="A0AA38JV96"/>
<reference evidence="1" key="1">
    <citation type="submission" date="2022-08" db="EMBL/GenBank/DDBJ databases">
        <authorList>
            <consortium name="DOE Joint Genome Institute"/>
            <person name="Min B."/>
            <person name="Sierra-Patev S."/>
            <person name="Naranjo-Ortiz M."/>
            <person name="Looney B."/>
            <person name="Konkel Z."/>
            <person name="Slot J.C."/>
            <person name="Sakamoto Y."/>
            <person name="Steenwyk J.L."/>
            <person name="Rokas A."/>
            <person name="Carro J."/>
            <person name="Camarero S."/>
            <person name="Ferreira P."/>
            <person name="Molpeceres G."/>
            <person name="Ruiz-duenas F.J."/>
            <person name="Serrano A."/>
            <person name="Henrissat B."/>
            <person name="Drula E."/>
            <person name="Hughes K.W."/>
            <person name="Mata J.L."/>
            <person name="Ishikawa N.K."/>
            <person name="Vargas-Isla R."/>
            <person name="Ushijima S."/>
            <person name="Smith C.A."/>
            <person name="Ahrendt S."/>
            <person name="Andreopoulos W."/>
            <person name="He G."/>
            <person name="LaButti K."/>
            <person name="Lipzen A."/>
            <person name="Ng V."/>
            <person name="Riley R."/>
            <person name="Sandor L."/>
            <person name="Barry K."/>
            <person name="Martinez A.T."/>
            <person name="Xiao Y."/>
            <person name="Gibbons J.G."/>
            <person name="Terashima K."/>
            <person name="Hibbett D.S."/>
            <person name="Grigoriev I.V."/>
        </authorList>
    </citation>
    <scope>NUCLEOTIDE SEQUENCE</scope>
    <source>
        <strain evidence="1">ET3784</strain>
    </source>
</reference>
<comment type="caution">
    <text evidence="1">The sequence shown here is derived from an EMBL/GenBank/DDBJ whole genome shotgun (WGS) entry which is preliminary data.</text>
</comment>
<evidence type="ECO:0008006" key="3">
    <source>
        <dbReference type="Google" id="ProtNLM"/>
    </source>
</evidence>
<dbReference type="Proteomes" id="UP001176059">
    <property type="component" value="Unassembled WGS sequence"/>
</dbReference>
<gene>
    <name evidence="1" type="ORF">DFJ43DRAFT_519467</name>
</gene>
<name>A0AA38JV96_9AGAR</name>
<organism evidence="1 2">
    <name type="scientific">Lentinula guzmanii</name>
    <dbReference type="NCBI Taxonomy" id="2804957"/>
    <lineage>
        <taxon>Eukaryota</taxon>
        <taxon>Fungi</taxon>
        <taxon>Dikarya</taxon>
        <taxon>Basidiomycota</taxon>
        <taxon>Agaricomycotina</taxon>
        <taxon>Agaricomycetes</taxon>
        <taxon>Agaricomycetidae</taxon>
        <taxon>Agaricales</taxon>
        <taxon>Marasmiineae</taxon>
        <taxon>Omphalotaceae</taxon>
        <taxon>Lentinula</taxon>
    </lineage>
</organism>
<reference evidence="1" key="2">
    <citation type="journal article" date="2023" name="Proc. Natl. Acad. Sci. U.S.A.">
        <title>A global phylogenomic analysis of the shiitake genus Lentinula.</title>
        <authorList>
            <person name="Sierra-Patev S."/>
            <person name="Min B."/>
            <person name="Naranjo-Ortiz M."/>
            <person name="Looney B."/>
            <person name="Konkel Z."/>
            <person name="Slot J.C."/>
            <person name="Sakamoto Y."/>
            <person name="Steenwyk J.L."/>
            <person name="Rokas A."/>
            <person name="Carro J."/>
            <person name="Camarero S."/>
            <person name="Ferreira P."/>
            <person name="Molpeceres G."/>
            <person name="Ruiz-Duenas F.J."/>
            <person name="Serrano A."/>
            <person name="Henrissat B."/>
            <person name="Drula E."/>
            <person name="Hughes K.W."/>
            <person name="Mata J.L."/>
            <person name="Ishikawa N.K."/>
            <person name="Vargas-Isla R."/>
            <person name="Ushijima S."/>
            <person name="Smith C.A."/>
            <person name="Donoghue J."/>
            <person name="Ahrendt S."/>
            <person name="Andreopoulos W."/>
            <person name="He G."/>
            <person name="LaButti K."/>
            <person name="Lipzen A."/>
            <person name="Ng V."/>
            <person name="Riley R."/>
            <person name="Sandor L."/>
            <person name="Barry K."/>
            <person name="Martinez A.T."/>
            <person name="Xiao Y."/>
            <person name="Gibbons J.G."/>
            <person name="Terashima K."/>
            <person name="Grigoriev I.V."/>
            <person name="Hibbett D."/>
        </authorList>
    </citation>
    <scope>NUCLEOTIDE SEQUENCE</scope>
    <source>
        <strain evidence="1">ET3784</strain>
    </source>
</reference>
<sequence>MTAAGQPSQNETDFNGILLAPAPWKLKARMWHFLVSPLKANTINGKSNAVFPAGWAAPFQAEPLAEGEFVTGHPGVIMLVQYTESPVGPYDELIYIAGKFSMHKEPDSNETNKAETGFRITRIYVSTKETAANGRRNWNIAKELAEFKYTRHSDGSWDLAVFPSNPLISETLETPAEVRRPNIPFFHISIHPIPILGSLCIPINFNILGSYFRLLNPPIPNGPPGSSPALVKSNTNSDGSIKEPKWASLVPGIKGKMRLVTYKPKVDVGSDLEGEDGRKRKAHLAIADGVNFPAVVPWKMGAYLEDVDIHFDAPEWL</sequence>
<dbReference type="EMBL" id="JANVFO010000004">
    <property type="protein sequence ID" value="KAJ3736700.1"/>
    <property type="molecule type" value="Genomic_DNA"/>
</dbReference>
<dbReference type="PANTHER" id="PTHR40518:SF1">
    <property type="entry name" value="ACETOACETATE DECARBOXYLASE"/>
    <property type="match status" value="1"/>
</dbReference>
<keyword evidence="2" id="KW-1185">Reference proteome</keyword>
<evidence type="ECO:0000313" key="2">
    <source>
        <dbReference type="Proteomes" id="UP001176059"/>
    </source>
</evidence>
<accession>A0AA38JV96</accession>